<keyword evidence="1" id="KW-1133">Transmembrane helix</keyword>
<keyword evidence="1" id="KW-0812">Transmembrane</keyword>
<dbReference type="GO" id="GO:0016740">
    <property type="term" value="F:transferase activity"/>
    <property type="evidence" value="ECO:0007669"/>
    <property type="project" value="UniProtKB-KW"/>
</dbReference>
<dbReference type="InterPro" id="IPR050256">
    <property type="entry name" value="Glycosyltransferase_2"/>
</dbReference>
<protein>
    <submittedName>
        <fullName evidence="3">Glycosyltransferase involved in cell wall bisynthesis</fullName>
    </submittedName>
</protein>
<name>A0A1H3B3V3_9RHOB</name>
<dbReference type="Pfam" id="PF00535">
    <property type="entry name" value="Glycos_transf_2"/>
    <property type="match status" value="1"/>
</dbReference>
<reference evidence="4" key="1">
    <citation type="submission" date="2016-10" db="EMBL/GenBank/DDBJ databases">
        <authorList>
            <person name="Varghese N."/>
            <person name="Submissions S."/>
        </authorList>
    </citation>
    <scope>NUCLEOTIDE SEQUENCE [LARGE SCALE GENOMIC DNA]</scope>
    <source>
        <strain evidence="4">DSM 27839</strain>
    </source>
</reference>
<dbReference type="InterPro" id="IPR001173">
    <property type="entry name" value="Glyco_trans_2-like"/>
</dbReference>
<dbReference type="EMBL" id="FNNP01000005">
    <property type="protein sequence ID" value="SDX36613.1"/>
    <property type="molecule type" value="Genomic_DNA"/>
</dbReference>
<gene>
    <name evidence="3" type="ORF">SAMN05444358_10544</name>
</gene>
<organism evidence="3 4">
    <name type="scientific">Ruegeria halocynthiae</name>
    <dbReference type="NCBI Taxonomy" id="985054"/>
    <lineage>
        <taxon>Bacteria</taxon>
        <taxon>Pseudomonadati</taxon>
        <taxon>Pseudomonadota</taxon>
        <taxon>Alphaproteobacteria</taxon>
        <taxon>Rhodobacterales</taxon>
        <taxon>Roseobacteraceae</taxon>
        <taxon>Ruegeria</taxon>
    </lineage>
</organism>
<sequence length="321" mass="36361">MIENQKIAVVVPAYNEAGRIEGVIDSMPTEVDMVYVVNDQSTDNTAEVVQQKSSLDSRVVLIDLEKNSGVGAAIVRGYQEVIKNGEDIAVVMAGDGQMDPIDFPDIIRPIVDDRADYSKGNRFLRGREELSKIPRHRLFGNLVLSILTKIVSGYWHVSDTQGGYTAINRRALLAVDWGKCYPRYGCPNDYLVRLNTADMRVCDVPITAVYGSEWQSKMKSHKVILPIVLLLIRLFFFRVLNKYAFRHGHPIVLFYALAIFASILSLFLMAYIIVKLFVVGSISQTASIFFGMTTIVSIQLWLNSFEMDYRYNDWLYIHPKS</sequence>
<dbReference type="CDD" id="cd04179">
    <property type="entry name" value="DPM_DPG-synthase_like"/>
    <property type="match status" value="1"/>
</dbReference>
<keyword evidence="1" id="KW-0472">Membrane</keyword>
<evidence type="ECO:0000256" key="1">
    <source>
        <dbReference type="SAM" id="Phobius"/>
    </source>
</evidence>
<evidence type="ECO:0000313" key="4">
    <source>
        <dbReference type="Proteomes" id="UP000183400"/>
    </source>
</evidence>
<dbReference type="STRING" id="985054.SAMN05444358_10544"/>
<proteinExistence type="predicted"/>
<feature type="domain" description="Glycosyltransferase 2-like" evidence="2">
    <location>
        <begin position="9"/>
        <end position="172"/>
    </location>
</feature>
<feature type="transmembrane region" description="Helical" evidence="1">
    <location>
        <begin position="223"/>
        <end position="240"/>
    </location>
</feature>
<accession>A0A1H3B3V3</accession>
<evidence type="ECO:0000259" key="2">
    <source>
        <dbReference type="Pfam" id="PF00535"/>
    </source>
</evidence>
<dbReference type="SUPFAM" id="SSF53448">
    <property type="entry name" value="Nucleotide-diphospho-sugar transferases"/>
    <property type="match status" value="1"/>
</dbReference>
<dbReference type="PANTHER" id="PTHR48090:SF7">
    <property type="entry name" value="RFBJ PROTEIN"/>
    <property type="match status" value="1"/>
</dbReference>
<dbReference type="Gene3D" id="3.90.550.10">
    <property type="entry name" value="Spore Coat Polysaccharide Biosynthesis Protein SpsA, Chain A"/>
    <property type="match status" value="1"/>
</dbReference>
<feature type="transmembrane region" description="Helical" evidence="1">
    <location>
        <begin position="252"/>
        <end position="274"/>
    </location>
</feature>
<evidence type="ECO:0000313" key="3">
    <source>
        <dbReference type="EMBL" id="SDX36613.1"/>
    </source>
</evidence>
<feature type="transmembrane region" description="Helical" evidence="1">
    <location>
        <begin position="286"/>
        <end position="302"/>
    </location>
</feature>
<dbReference type="PANTHER" id="PTHR48090">
    <property type="entry name" value="UNDECAPRENYL-PHOSPHATE 4-DEOXY-4-FORMAMIDO-L-ARABINOSE TRANSFERASE-RELATED"/>
    <property type="match status" value="1"/>
</dbReference>
<keyword evidence="4" id="KW-1185">Reference proteome</keyword>
<dbReference type="Proteomes" id="UP000183400">
    <property type="component" value="Unassembled WGS sequence"/>
</dbReference>
<keyword evidence="3" id="KW-0808">Transferase</keyword>
<dbReference type="AlphaFoldDB" id="A0A1H3B3V3"/>
<dbReference type="InterPro" id="IPR029044">
    <property type="entry name" value="Nucleotide-diphossugar_trans"/>
</dbReference>